<organism evidence="1 2">
    <name type="scientific">Candida maltosa (strain Xu316)</name>
    <name type="common">Yeast</name>
    <dbReference type="NCBI Taxonomy" id="1245528"/>
    <lineage>
        <taxon>Eukaryota</taxon>
        <taxon>Fungi</taxon>
        <taxon>Dikarya</taxon>
        <taxon>Ascomycota</taxon>
        <taxon>Saccharomycotina</taxon>
        <taxon>Pichiomycetes</taxon>
        <taxon>Debaryomycetaceae</taxon>
        <taxon>Candida/Lodderomyces clade</taxon>
        <taxon>Candida</taxon>
    </lineage>
</organism>
<evidence type="ECO:0000313" key="1">
    <source>
        <dbReference type="EMBL" id="EMG46976.1"/>
    </source>
</evidence>
<evidence type="ECO:0000313" key="2">
    <source>
        <dbReference type="Proteomes" id="UP000011777"/>
    </source>
</evidence>
<dbReference type="AlphaFoldDB" id="M3IKQ6"/>
<dbReference type="InterPro" id="IPR032675">
    <property type="entry name" value="LRR_dom_sf"/>
</dbReference>
<comment type="caution">
    <text evidence="1">The sequence shown here is derived from an EMBL/GenBank/DDBJ whole genome shotgun (WGS) entry which is preliminary data.</text>
</comment>
<dbReference type="HOGENOM" id="CLU_407079_0_0_1"/>
<gene>
    <name evidence="1" type="ORF">G210_2758</name>
</gene>
<dbReference type="Gene3D" id="3.80.10.10">
    <property type="entry name" value="Ribonuclease Inhibitor"/>
    <property type="match status" value="1"/>
</dbReference>
<dbReference type="SUPFAM" id="SSF52047">
    <property type="entry name" value="RNI-like"/>
    <property type="match status" value="1"/>
</dbReference>
<accession>M3IKQ6</accession>
<dbReference type="EMBL" id="AOGT01001788">
    <property type="protein sequence ID" value="EMG46976.1"/>
    <property type="molecule type" value="Genomic_DNA"/>
</dbReference>
<reference evidence="1 2" key="1">
    <citation type="submission" date="2013-02" db="EMBL/GenBank/DDBJ databases">
        <title>Genome sequence of Candida maltosa Xu316, a potential industrial strain for xylitol and ethanol production.</title>
        <authorList>
            <person name="Yu J."/>
            <person name="Wang Q."/>
            <person name="Geng X."/>
            <person name="Bao W."/>
            <person name="He P."/>
            <person name="Cai J."/>
        </authorList>
    </citation>
    <scope>NUCLEOTIDE SEQUENCE [LARGE SCALE GENOMIC DNA]</scope>
    <source>
        <strain evidence="2">Xu316</strain>
    </source>
</reference>
<name>M3IKQ6_CANMX</name>
<dbReference type="Proteomes" id="UP000011777">
    <property type="component" value="Unassembled WGS sequence"/>
</dbReference>
<protein>
    <submittedName>
        <fullName evidence="1">Uncharacterized protein</fullName>
    </submittedName>
</protein>
<dbReference type="STRING" id="1245528.M3IKQ6"/>
<sequence>MSSTPFNNILPDEIIDLIFSHVPNEKLVDLVNIPSLQQHAMRKIYNTIHIGHRRHLMSDDATFEATCFALEYTIADYTPRFETLVECFSFFDRFPNVSPKHIRFQFILDLVSMYVLRPDWLVGKKIDLVIETNSKSYGLLLDTIPVEDLVDLVFHVEFSTKVKVFDDGFVNWLLRINPSSIDIWSVHLKEVFDGKSFSNLRCLHIDEDISVQETQLIPERICGLKCTLRMDDEGKELGFPVSLKRLTLSVLFHKAYPVDLSNLVNLSYLHIYSYPLNKTKKEWKLPINLKSLESCDSISDPGILKTECPKLKHLIYRDNHCSFTSTDWKLFPSSLVKLELTIETEIVKFGMPETEPKKEGYLYVPRILSTLKLQGDSTLPVKLDFLDNQLPNLKILELFSFTSLEFVNGYPVNLTTLTLCNVGTFNLQQLIKFKHLRKLELAGFTNEREFKHKLPSKLRFLSFERCSFDIITINNCNIEFLSLINIENDFTLDIPINLQKLYIDKSSTNKFLTREKHLPKSLNTLILTSSRILQVPQLQTSHLCTLDLLFNSMEEIDLKYLPESIVCLRMAWNRLHWINGDFGRLKHLKTVDLKCNLLNSWCRSLDKQSILFGDSIEIIDLSFNYITPDDCQGLIDVLFTYPSFIGLKIEPKAVPAKYNNMYVNGCVYKYDMKKS</sequence>
<keyword evidence="2" id="KW-1185">Reference proteome</keyword>
<proteinExistence type="predicted"/>